<feature type="transmembrane region" description="Helical" evidence="8">
    <location>
        <begin position="131"/>
        <end position="153"/>
    </location>
</feature>
<keyword evidence="10" id="KW-1185">Reference proteome</keyword>
<evidence type="ECO:0000256" key="6">
    <source>
        <dbReference type="ARBA" id="ARBA00040302"/>
    </source>
</evidence>
<evidence type="ECO:0000256" key="4">
    <source>
        <dbReference type="ARBA" id="ARBA00023136"/>
    </source>
</evidence>
<reference evidence="9 10" key="1">
    <citation type="submission" date="2011-07" db="EMBL/GenBank/DDBJ databases">
        <authorList>
            <person name="Coyne R."/>
            <person name="Brami D."/>
            <person name="Johnson J."/>
            <person name="Hostetler J."/>
            <person name="Hannick L."/>
            <person name="Clark T."/>
            <person name="Cassidy-Hanley D."/>
            <person name="Inman J."/>
        </authorList>
    </citation>
    <scope>NUCLEOTIDE SEQUENCE [LARGE SCALE GENOMIC DNA]</scope>
    <source>
        <strain evidence="9 10">G5</strain>
    </source>
</reference>
<dbReference type="Gene3D" id="1.20.1250.20">
    <property type="entry name" value="MFS general substrate transporter like domains"/>
    <property type="match status" value="1"/>
</dbReference>
<feature type="transmembrane region" description="Helical" evidence="8">
    <location>
        <begin position="254"/>
        <end position="272"/>
    </location>
</feature>
<evidence type="ECO:0000256" key="7">
    <source>
        <dbReference type="ARBA" id="ARBA00041910"/>
    </source>
</evidence>
<dbReference type="Pfam" id="PF05978">
    <property type="entry name" value="UNC-93"/>
    <property type="match status" value="1"/>
</dbReference>
<feature type="transmembrane region" description="Helical" evidence="8">
    <location>
        <begin position="299"/>
        <end position="318"/>
    </location>
</feature>
<evidence type="ECO:0000313" key="9">
    <source>
        <dbReference type="EMBL" id="EGR28258.1"/>
    </source>
</evidence>
<dbReference type="InterPro" id="IPR036259">
    <property type="entry name" value="MFS_trans_sf"/>
</dbReference>
<keyword evidence="3 8" id="KW-1133">Transmembrane helix</keyword>
<protein>
    <recommendedName>
        <fullName evidence="6">UNC93-like protein MFSD11</fullName>
    </recommendedName>
    <alternativeName>
        <fullName evidence="7">Major facilitator superfamily domain-containing protein 11</fullName>
    </alternativeName>
</protein>
<dbReference type="GeneID" id="14904340"/>
<dbReference type="EMBL" id="GL984276">
    <property type="protein sequence ID" value="EGR28258.1"/>
    <property type="molecule type" value="Genomic_DNA"/>
</dbReference>
<gene>
    <name evidence="9" type="ORF">IMG5_180170</name>
</gene>
<keyword evidence="4 8" id="KW-0472">Membrane</keyword>
<evidence type="ECO:0000256" key="1">
    <source>
        <dbReference type="ARBA" id="ARBA00004141"/>
    </source>
</evidence>
<evidence type="ECO:0000256" key="2">
    <source>
        <dbReference type="ARBA" id="ARBA00022692"/>
    </source>
</evidence>
<evidence type="ECO:0000256" key="5">
    <source>
        <dbReference type="ARBA" id="ARBA00023180"/>
    </source>
</evidence>
<dbReference type="PANTHER" id="PTHR23294">
    <property type="entry name" value="ET TRANSLATION PRODUCT-RELATED"/>
    <property type="match status" value="1"/>
</dbReference>
<feature type="transmembrane region" description="Helical" evidence="8">
    <location>
        <begin position="174"/>
        <end position="195"/>
    </location>
</feature>
<dbReference type="PANTHER" id="PTHR23294:SF0">
    <property type="entry name" value="UNC93-LIKE PROTEIN MFSD11"/>
    <property type="match status" value="1"/>
</dbReference>
<proteinExistence type="predicted"/>
<evidence type="ECO:0000313" key="10">
    <source>
        <dbReference type="Proteomes" id="UP000008983"/>
    </source>
</evidence>
<dbReference type="OMA" id="IYLEINC"/>
<feature type="transmembrane region" description="Helical" evidence="8">
    <location>
        <begin position="95"/>
        <end position="119"/>
    </location>
</feature>
<dbReference type="AlphaFoldDB" id="G0R2P2"/>
<name>G0R2P2_ICHMU</name>
<evidence type="ECO:0000256" key="3">
    <source>
        <dbReference type="ARBA" id="ARBA00022989"/>
    </source>
</evidence>
<feature type="transmembrane region" description="Helical" evidence="8">
    <location>
        <begin position="201"/>
        <end position="221"/>
    </location>
</feature>
<dbReference type="RefSeq" id="XP_004027603.1">
    <property type="nucleotide sequence ID" value="XM_004027554.1"/>
</dbReference>
<dbReference type="SUPFAM" id="SSF103473">
    <property type="entry name" value="MFS general substrate transporter"/>
    <property type="match status" value="1"/>
</dbReference>
<keyword evidence="5" id="KW-0325">Glycoprotein</keyword>
<dbReference type="GO" id="GO:0016020">
    <property type="term" value="C:membrane"/>
    <property type="evidence" value="ECO:0007669"/>
    <property type="project" value="UniProtKB-SubCell"/>
</dbReference>
<feature type="transmembrane region" description="Helical" evidence="8">
    <location>
        <begin position="65"/>
        <end position="88"/>
    </location>
</feature>
<dbReference type="STRING" id="857967.G0R2P2"/>
<feature type="transmembrane region" description="Helical" evidence="8">
    <location>
        <begin position="32"/>
        <end position="53"/>
    </location>
</feature>
<dbReference type="InterPro" id="IPR051617">
    <property type="entry name" value="UNC-93-like_regulator"/>
</dbReference>
<dbReference type="InParanoid" id="G0R2P2"/>
<dbReference type="eggNOG" id="KOG3098">
    <property type="taxonomic scope" value="Eukaryota"/>
</dbReference>
<evidence type="ECO:0000256" key="8">
    <source>
        <dbReference type="SAM" id="Phobius"/>
    </source>
</evidence>
<dbReference type="OrthoDB" id="289546at2759"/>
<accession>G0R2P2</accession>
<comment type="subcellular location">
    <subcellularLocation>
        <location evidence="1">Membrane</location>
        <topology evidence="1">Multi-pass membrane protein</topology>
    </subcellularLocation>
</comment>
<organism evidence="9 10">
    <name type="scientific">Ichthyophthirius multifiliis</name>
    <name type="common">White spot disease agent</name>
    <name type="synonym">Ich</name>
    <dbReference type="NCBI Taxonomy" id="5932"/>
    <lineage>
        <taxon>Eukaryota</taxon>
        <taxon>Sar</taxon>
        <taxon>Alveolata</taxon>
        <taxon>Ciliophora</taxon>
        <taxon>Intramacronucleata</taxon>
        <taxon>Oligohymenophorea</taxon>
        <taxon>Hymenostomatida</taxon>
        <taxon>Ophryoglenina</taxon>
        <taxon>Ichthyophthirius</taxon>
    </lineage>
</organism>
<keyword evidence="2 8" id="KW-0812">Transmembrane</keyword>
<dbReference type="InterPro" id="IPR010291">
    <property type="entry name" value="Ion_channel_UNC-93"/>
</dbReference>
<dbReference type="Proteomes" id="UP000008983">
    <property type="component" value="Unassembled WGS sequence"/>
</dbReference>
<sequence length="340" mass="38313">MQDKLIKELNLENQTIDPQEAKKIYNSSKVKIQILSFSFMLLFSAFNSAQNLVGTLYENLEYNNLGLISLLVLYAVFAIACLFAKYIIKKLSFKITFILSSMGYNFYSASGIWVCLCYKENSKSGVCSTEVIYFIVLLSASLCGMAASTIWIAQGSYIDTLCIKSREMRGNLFGIFWAIQQSSLIAGALLGSFVLKYLDNLYYFIIMTSLGLVATLFFFLLPNVQQQNNEETQPIKQQISNVFKLMMGKKVRPFIPFMVMAGIIVGFYSGFLNKLVENSMGFSDYPLNKNEKDDLSQNLSYVLISLGVFEIFGGIISGKLADKFCVYKLATLDQIKKQQN</sequence>